<evidence type="ECO:0000256" key="12">
    <source>
        <dbReference type="RuleBase" id="RU362085"/>
    </source>
</evidence>
<dbReference type="RefSeq" id="WP_117976978.1">
    <property type="nucleotide sequence ID" value="NZ_QRST01000022.1"/>
</dbReference>
<comment type="caution">
    <text evidence="14">The sequence shown here is derived from an EMBL/GenBank/DDBJ whole genome shotgun (WGS) entry which is preliminary data.</text>
</comment>
<evidence type="ECO:0000256" key="4">
    <source>
        <dbReference type="ARBA" id="ARBA00022741"/>
    </source>
</evidence>
<evidence type="ECO:0000313" key="15">
    <source>
        <dbReference type="Proteomes" id="UP000284662"/>
    </source>
</evidence>
<reference evidence="14 15" key="1">
    <citation type="submission" date="2018-08" db="EMBL/GenBank/DDBJ databases">
        <title>A genome reference for cultivated species of the human gut microbiota.</title>
        <authorList>
            <person name="Zou Y."/>
            <person name="Xue W."/>
            <person name="Luo G."/>
        </authorList>
    </citation>
    <scope>NUCLEOTIDE SEQUENCE [LARGE SCALE GENOMIC DNA]</scope>
    <source>
        <strain evidence="14 15">AF29-2</strain>
    </source>
</reference>
<dbReference type="PANTHER" id="PTHR30153:SF2">
    <property type="entry name" value="REPLICATIVE DNA HELICASE"/>
    <property type="match status" value="1"/>
</dbReference>
<dbReference type="PROSITE" id="PS51199">
    <property type="entry name" value="SF4_HELICASE"/>
    <property type="match status" value="1"/>
</dbReference>
<comment type="catalytic activity">
    <reaction evidence="10 12">
        <text>ATP + H2O = ADP + phosphate + H(+)</text>
        <dbReference type="Rhea" id="RHEA:13065"/>
        <dbReference type="ChEBI" id="CHEBI:15377"/>
        <dbReference type="ChEBI" id="CHEBI:15378"/>
        <dbReference type="ChEBI" id="CHEBI:30616"/>
        <dbReference type="ChEBI" id="CHEBI:43474"/>
        <dbReference type="ChEBI" id="CHEBI:456216"/>
        <dbReference type="EC" id="5.6.2.3"/>
    </reaction>
</comment>
<evidence type="ECO:0000256" key="1">
    <source>
        <dbReference type="ARBA" id="ARBA00008428"/>
    </source>
</evidence>
<comment type="similarity">
    <text evidence="1 12">Belongs to the helicase family. DnaB subfamily.</text>
</comment>
<dbReference type="NCBIfam" id="TIGR00665">
    <property type="entry name" value="DnaB"/>
    <property type="match status" value="1"/>
</dbReference>
<dbReference type="InterPro" id="IPR007692">
    <property type="entry name" value="DNA_helicase_DnaB"/>
</dbReference>
<dbReference type="Gene3D" id="1.10.860.10">
    <property type="entry name" value="DNAb Helicase, Chain A"/>
    <property type="match status" value="1"/>
</dbReference>
<dbReference type="InterPro" id="IPR016136">
    <property type="entry name" value="DNA_helicase_N/primase_C"/>
</dbReference>
<evidence type="ECO:0000259" key="13">
    <source>
        <dbReference type="PROSITE" id="PS51199"/>
    </source>
</evidence>
<dbReference type="InterPro" id="IPR027417">
    <property type="entry name" value="P-loop_NTPase"/>
</dbReference>
<dbReference type="GO" id="GO:1990077">
    <property type="term" value="C:primosome complex"/>
    <property type="evidence" value="ECO:0007669"/>
    <property type="project" value="UniProtKB-UniRule"/>
</dbReference>
<dbReference type="EC" id="5.6.2.3" evidence="11 12"/>
<evidence type="ECO:0000313" key="14">
    <source>
        <dbReference type="EMBL" id="RGQ03449.1"/>
    </source>
</evidence>
<name>A0A411ZKX9_9FIRM</name>
<gene>
    <name evidence="14" type="primary">dnaB</name>
    <name evidence="14" type="ORF">DWZ11_09560</name>
</gene>
<keyword evidence="4 12" id="KW-0547">Nucleotide-binding</keyword>
<accession>A0A411ZKX9</accession>
<dbReference type="SUPFAM" id="SSF48024">
    <property type="entry name" value="N-terminal domain of DnaB helicase"/>
    <property type="match status" value="1"/>
</dbReference>
<keyword evidence="9" id="KW-0413">Isomerase</keyword>
<evidence type="ECO:0000256" key="5">
    <source>
        <dbReference type="ARBA" id="ARBA00022801"/>
    </source>
</evidence>
<dbReference type="GO" id="GO:0003677">
    <property type="term" value="F:DNA binding"/>
    <property type="evidence" value="ECO:0007669"/>
    <property type="project" value="UniProtKB-UniRule"/>
</dbReference>
<dbReference type="GO" id="GO:0006269">
    <property type="term" value="P:DNA replication, synthesis of primer"/>
    <property type="evidence" value="ECO:0007669"/>
    <property type="project" value="UniProtKB-UniRule"/>
</dbReference>
<keyword evidence="7 12" id="KW-0067">ATP-binding</keyword>
<dbReference type="GO" id="GO:0005829">
    <property type="term" value="C:cytosol"/>
    <property type="evidence" value="ECO:0007669"/>
    <property type="project" value="TreeGrafter"/>
</dbReference>
<comment type="function">
    <text evidence="12">The main replicative DNA helicase, it participates in initiation and elongation during chromosome replication. Travels ahead of the DNA replisome, separating dsDNA into templates for DNA synthesis. A processive ATP-dependent 5'-3' DNA helicase it has DNA-dependent ATPase activity.</text>
</comment>
<keyword evidence="6 12" id="KW-0347">Helicase</keyword>
<proteinExistence type="inferred from homology"/>
<dbReference type="InterPro" id="IPR007693">
    <property type="entry name" value="DNA_helicase_DnaB-like_N"/>
</dbReference>
<feature type="domain" description="SF4 helicase" evidence="13">
    <location>
        <begin position="173"/>
        <end position="435"/>
    </location>
</feature>
<dbReference type="CDD" id="cd00984">
    <property type="entry name" value="DnaB_C"/>
    <property type="match status" value="1"/>
</dbReference>
<evidence type="ECO:0000256" key="2">
    <source>
        <dbReference type="ARBA" id="ARBA00022515"/>
    </source>
</evidence>
<keyword evidence="3 12" id="KW-0235">DNA replication</keyword>
<dbReference type="GO" id="GO:0043139">
    <property type="term" value="F:5'-3' DNA helicase activity"/>
    <property type="evidence" value="ECO:0007669"/>
    <property type="project" value="UniProtKB-EC"/>
</dbReference>
<organism evidence="14 15">
    <name type="scientific">Megamonas rupellensis</name>
    <dbReference type="NCBI Taxonomy" id="491921"/>
    <lineage>
        <taxon>Bacteria</taxon>
        <taxon>Bacillati</taxon>
        <taxon>Bacillota</taxon>
        <taxon>Negativicutes</taxon>
        <taxon>Selenomonadales</taxon>
        <taxon>Selenomonadaceae</taxon>
        <taxon>Megamonas</taxon>
    </lineage>
</organism>
<evidence type="ECO:0000256" key="7">
    <source>
        <dbReference type="ARBA" id="ARBA00022840"/>
    </source>
</evidence>
<dbReference type="SUPFAM" id="SSF52540">
    <property type="entry name" value="P-loop containing nucleoside triphosphate hydrolases"/>
    <property type="match status" value="1"/>
</dbReference>
<evidence type="ECO:0000256" key="11">
    <source>
        <dbReference type="NCBIfam" id="TIGR00665"/>
    </source>
</evidence>
<dbReference type="GO" id="GO:0016887">
    <property type="term" value="F:ATP hydrolysis activity"/>
    <property type="evidence" value="ECO:0007669"/>
    <property type="project" value="RHEA"/>
</dbReference>
<dbReference type="Pfam" id="PF00772">
    <property type="entry name" value="DnaB"/>
    <property type="match status" value="1"/>
</dbReference>
<evidence type="ECO:0000256" key="3">
    <source>
        <dbReference type="ARBA" id="ARBA00022705"/>
    </source>
</evidence>
<evidence type="ECO:0000256" key="8">
    <source>
        <dbReference type="ARBA" id="ARBA00023125"/>
    </source>
</evidence>
<dbReference type="AlphaFoldDB" id="A0A411ZKX9"/>
<dbReference type="Proteomes" id="UP000284662">
    <property type="component" value="Unassembled WGS sequence"/>
</dbReference>
<sequence>MFKQIPESVEAEKAVLGAILIAPDCINKIINVLEPKDFYRTAHRLIFTTLIALENEHVKIDYLTLVDRLDKTKKLEKVGGIAFITSLTNIVPSVSNVMEYVKIVKEKSIRRNIIFAAESISALAYEANYDLPETIDKVESMLLSVTSIKDEKGSNIGNVAMEALASIEAIYENKGEFIGLSTGFEDLDNVLLGLKKTDFIILAARPSMGKTAFALNIASFLVLKKNIPVAFFSLEMSSVQLMYRLYASCALITTEQLSRGDLSEKELAEIVDCSEKIASSPFTINDEVNLNILEIRSKVRKLKKEKNIELLIIDYIQLIQGTKKDSRYQEISEISRALKLLAKELDITIIAISQLSRNVENRQVKKPILSDLKESGSLEQDADIVMFLYREDYYNPGTERKNITDVIIAKNRNGKVDTVPIFFHKDLLRFDTLIK</sequence>
<evidence type="ECO:0000256" key="6">
    <source>
        <dbReference type="ARBA" id="ARBA00022806"/>
    </source>
</evidence>
<dbReference type="Pfam" id="PF03796">
    <property type="entry name" value="DnaB_C"/>
    <property type="match status" value="1"/>
</dbReference>
<evidence type="ECO:0000256" key="10">
    <source>
        <dbReference type="ARBA" id="ARBA00048954"/>
    </source>
</evidence>
<dbReference type="PANTHER" id="PTHR30153">
    <property type="entry name" value="REPLICATIVE DNA HELICASE DNAB"/>
    <property type="match status" value="1"/>
</dbReference>
<dbReference type="InterPro" id="IPR036185">
    <property type="entry name" value="DNA_heli_DnaB-like_N_sf"/>
</dbReference>
<dbReference type="Gene3D" id="3.40.50.300">
    <property type="entry name" value="P-loop containing nucleotide triphosphate hydrolases"/>
    <property type="match status" value="1"/>
</dbReference>
<dbReference type="EMBL" id="QRST01000022">
    <property type="protein sequence ID" value="RGQ03449.1"/>
    <property type="molecule type" value="Genomic_DNA"/>
</dbReference>
<keyword evidence="5 12" id="KW-0378">Hydrolase</keyword>
<keyword evidence="8 12" id="KW-0238">DNA-binding</keyword>
<dbReference type="GO" id="GO:0005524">
    <property type="term" value="F:ATP binding"/>
    <property type="evidence" value="ECO:0007669"/>
    <property type="project" value="UniProtKB-UniRule"/>
</dbReference>
<protein>
    <recommendedName>
        <fullName evidence="11 12">Replicative DNA helicase</fullName>
        <ecNumber evidence="11 12">5.6.2.3</ecNumber>
    </recommendedName>
</protein>
<evidence type="ECO:0000256" key="9">
    <source>
        <dbReference type="ARBA" id="ARBA00023235"/>
    </source>
</evidence>
<dbReference type="InterPro" id="IPR007694">
    <property type="entry name" value="DNA_helicase_DnaB-like_C"/>
</dbReference>
<keyword evidence="2 12" id="KW-0639">Primosome</keyword>